<organism evidence="5 6">
    <name type="scientific">Glaciihabitans tibetensis</name>
    <dbReference type="NCBI Taxonomy" id="1266600"/>
    <lineage>
        <taxon>Bacteria</taxon>
        <taxon>Bacillati</taxon>
        <taxon>Actinomycetota</taxon>
        <taxon>Actinomycetes</taxon>
        <taxon>Micrococcales</taxon>
        <taxon>Microbacteriaceae</taxon>
        <taxon>Glaciihabitans</taxon>
    </lineage>
</organism>
<dbReference type="Pfam" id="PF00176">
    <property type="entry name" value="SNF2-rel_dom"/>
    <property type="match status" value="1"/>
</dbReference>
<keyword evidence="6" id="KW-1185">Reference proteome</keyword>
<dbReference type="Gene3D" id="3.40.50.300">
    <property type="entry name" value="P-loop containing nucleotide triphosphate hydrolases"/>
    <property type="match status" value="1"/>
</dbReference>
<evidence type="ECO:0000259" key="3">
    <source>
        <dbReference type="PROSITE" id="PS51192"/>
    </source>
</evidence>
<feature type="region of interest" description="Disordered" evidence="2">
    <location>
        <begin position="1"/>
        <end position="32"/>
    </location>
</feature>
<dbReference type="InterPro" id="IPR001650">
    <property type="entry name" value="Helicase_C-like"/>
</dbReference>
<keyword evidence="1" id="KW-0378">Hydrolase</keyword>
<evidence type="ECO:0000313" key="6">
    <source>
        <dbReference type="Proteomes" id="UP000237983"/>
    </source>
</evidence>
<evidence type="ECO:0000256" key="2">
    <source>
        <dbReference type="SAM" id="MobiDB-lite"/>
    </source>
</evidence>
<keyword evidence="5" id="KW-0347">Helicase</keyword>
<evidence type="ECO:0000256" key="1">
    <source>
        <dbReference type="ARBA" id="ARBA00022801"/>
    </source>
</evidence>
<dbReference type="InterPro" id="IPR027417">
    <property type="entry name" value="P-loop_NTPase"/>
</dbReference>
<feature type="compositionally biased region" description="Polar residues" evidence="2">
    <location>
        <begin position="1"/>
        <end position="19"/>
    </location>
</feature>
<name>A0A2T0VHH1_9MICO</name>
<protein>
    <submittedName>
        <fullName evidence="5">Helicase-like protein</fullName>
    </submittedName>
</protein>
<reference evidence="5 6" key="1">
    <citation type="submission" date="2018-03" db="EMBL/GenBank/DDBJ databases">
        <title>Genomic Encyclopedia of Type Strains, Phase III (KMG-III): the genomes of soil and plant-associated and newly described type strains.</title>
        <authorList>
            <person name="Whitman W."/>
        </authorList>
    </citation>
    <scope>NUCLEOTIDE SEQUENCE [LARGE SCALE GENOMIC DNA]</scope>
    <source>
        <strain evidence="5 6">CGMCC 1.12484</strain>
    </source>
</reference>
<dbReference type="CDD" id="cd18793">
    <property type="entry name" value="SF2_C_SNF"/>
    <property type="match status" value="1"/>
</dbReference>
<accession>A0A2T0VHH1</accession>
<dbReference type="AlphaFoldDB" id="A0A2T0VHH1"/>
<dbReference type="InterPro" id="IPR038718">
    <property type="entry name" value="SNF2-like_sf"/>
</dbReference>
<dbReference type="Gene3D" id="3.40.50.10810">
    <property type="entry name" value="Tandem AAA-ATPase domain"/>
    <property type="match status" value="1"/>
</dbReference>
<comment type="caution">
    <text evidence="5">The sequence shown here is derived from an EMBL/GenBank/DDBJ whole genome shotgun (WGS) entry which is preliminary data.</text>
</comment>
<dbReference type="Pfam" id="PF00271">
    <property type="entry name" value="Helicase_C"/>
    <property type="match status" value="1"/>
</dbReference>
<dbReference type="InterPro" id="IPR014001">
    <property type="entry name" value="Helicase_ATP-bd"/>
</dbReference>
<gene>
    <name evidence="5" type="ORF">B0I08_102336</name>
</gene>
<feature type="domain" description="Helicase ATP-binding" evidence="3">
    <location>
        <begin position="242"/>
        <end position="401"/>
    </location>
</feature>
<proteinExistence type="predicted"/>
<evidence type="ECO:0000313" key="5">
    <source>
        <dbReference type="EMBL" id="PRY69659.1"/>
    </source>
</evidence>
<dbReference type="GO" id="GO:0006281">
    <property type="term" value="P:DNA repair"/>
    <property type="evidence" value="ECO:0007669"/>
    <property type="project" value="TreeGrafter"/>
</dbReference>
<dbReference type="PANTHER" id="PTHR45766:SF6">
    <property type="entry name" value="SWI_SNF-RELATED MATRIX-ASSOCIATED ACTIN-DEPENDENT REGULATOR OF CHROMATIN SUBFAMILY A-LIKE PROTEIN 1"/>
    <property type="match status" value="1"/>
</dbReference>
<dbReference type="Proteomes" id="UP000237983">
    <property type="component" value="Unassembled WGS sequence"/>
</dbReference>
<dbReference type="PANTHER" id="PTHR45766">
    <property type="entry name" value="DNA ANNEALING HELICASE AND ENDONUCLEASE ZRANB3 FAMILY MEMBER"/>
    <property type="match status" value="1"/>
</dbReference>
<keyword evidence="5" id="KW-0547">Nucleotide-binding</keyword>
<dbReference type="InterPro" id="IPR000330">
    <property type="entry name" value="SNF2_N"/>
</dbReference>
<dbReference type="OrthoDB" id="9760715at2"/>
<dbReference type="GO" id="GO:0016787">
    <property type="term" value="F:hydrolase activity"/>
    <property type="evidence" value="ECO:0007669"/>
    <property type="project" value="UniProtKB-KW"/>
</dbReference>
<dbReference type="SUPFAM" id="SSF52540">
    <property type="entry name" value="P-loop containing nucleoside triphosphate hydrolases"/>
    <property type="match status" value="2"/>
</dbReference>
<dbReference type="InterPro" id="IPR049730">
    <property type="entry name" value="SNF2/RAD54-like_C"/>
</dbReference>
<dbReference type="EMBL" id="PVTL01000002">
    <property type="protein sequence ID" value="PRY69659.1"/>
    <property type="molecule type" value="Genomic_DNA"/>
</dbReference>
<evidence type="ECO:0000259" key="4">
    <source>
        <dbReference type="PROSITE" id="PS51194"/>
    </source>
</evidence>
<dbReference type="GO" id="GO:0004386">
    <property type="term" value="F:helicase activity"/>
    <property type="evidence" value="ECO:0007669"/>
    <property type="project" value="UniProtKB-KW"/>
</dbReference>
<dbReference type="PROSITE" id="PS51192">
    <property type="entry name" value="HELICASE_ATP_BIND_1"/>
    <property type="match status" value="1"/>
</dbReference>
<keyword evidence="5" id="KW-0067">ATP-binding</keyword>
<dbReference type="SMART" id="SM00487">
    <property type="entry name" value="DEXDc"/>
    <property type="match status" value="1"/>
</dbReference>
<dbReference type="CDD" id="cd17919">
    <property type="entry name" value="DEXHc_Snf"/>
    <property type="match status" value="1"/>
</dbReference>
<dbReference type="PROSITE" id="PS51194">
    <property type="entry name" value="HELICASE_CTER"/>
    <property type="match status" value="1"/>
</dbReference>
<dbReference type="GO" id="GO:0031297">
    <property type="term" value="P:replication fork processing"/>
    <property type="evidence" value="ECO:0007669"/>
    <property type="project" value="TreeGrafter"/>
</dbReference>
<sequence length="715" mass="78155">MAQSGQRQTRQRSAGTRQATQRRRPRGADDAGVIPVLARAAREVEAAVQKGPLKPSNRARFQVAALLLREERARVKTDPELTEAERSNEQKRLDGLAGILAKTAARDTSLIALLGDDAPVTAAAKTLRRDLLLAAGVELSPDELIITTEPKPVDTAAERQVVPQSVRQVQMSNPFLAPDFSSYQAQPARVNRLGNWELIEPLFRAFEYGAGGGTASMDLPEATTLRTPGRLELMRHQARFVEEVKQGHRTFLLADEPGLGKTAQALLAASVSNSYPLLVVVPNVVKTNWAREVELWTPQRTATVVHGDGNDVDAFSDVVIVNYEVLDRHVGWLSRFGFKGMVVDEAHFIKNLSSQRSKHVLALSRSIRATAPKALMMALTGTPLINQIDDFRAIWQFLGWIDDKKPLPTLMDKLEDTGLTPADFGFFSEARQAVVDMGIVRRKKVDVAADIPARRVADIPVELDDDLGRSIREAEAALTARLLERYRRRLSLRKVGADEFDGDVDRDRLIRLVAREELEDTKSSKTAENVFTMVRRIGQAKATLAAEYTTQLARNVGKVVFFAKHIDVMDAAEAHFAKVGIKSVSIRGEQSPKSRQAAIDAFATDPDVAVVVASLTAAGVGLNLQAASNVVLAELSWTSAEQTQAIDRVHRIGQELPVTAWRIIAAQTIDARIAELIDSKAGLAARALDGSDEEIGTESSVQLEALVSMLSEALA</sequence>
<dbReference type="RefSeq" id="WP_106210610.1">
    <property type="nucleotide sequence ID" value="NZ_PVTL01000002.1"/>
</dbReference>
<feature type="domain" description="Helicase C-terminal" evidence="4">
    <location>
        <begin position="548"/>
        <end position="696"/>
    </location>
</feature>
<dbReference type="GO" id="GO:0005524">
    <property type="term" value="F:ATP binding"/>
    <property type="evidence" value="ECO:0007669"/>
    <property type="project" value="InterPro"/>
</dbReference>
<dbReference type="SMART" id="SM00490">
    <property type="entry name" value="HELICc"/>
    <property type="match status" value="1"/>
</dbReference>